<proteinExistence type="predicted"/>
<dbReference type="Gene3D" id="3.40.50.80">
    <property type="entry name" value="Nucleotide-binding domain of ferredoxin-NADP reductase (FNR) module"/>
    <property type="match status" value="1"/>
</dbReference>
<organism evidence="2 3">
    <name type="scientific">Pseudofulvimonas gallinarii</name>
    <dbReference type="NCBI Taxonomy" id="634155"/>
    <lineage>
        <taxon>Bacteria</taxon>
        <taxon>Pseudomonadati</taxon>
        <taxon>Pseudomonadota</taxon>
        <taxon>Gammaproteobacteria</taxon>
        <taxon>Lysobacterales</taxon>
        <taxon>Rhodanobacteraceae</taxon>
        <taxon>Pseudofulvimonas</taxon>
    </lineage>
</organism>
<dbReference type="Pfam" id="PF04954">
    <property type="entry name" value="SIP"/>
    <property type="match status" value="1"/>
</dbReference>
<feature type="domain" description="SIP-like Rossmann fold" evidence="1">
    <location>
        <begin position="9"/>
        <end position="83"/>
    </location>
</feature>
<dbReference type="InterPro" id="IPR007037">
    <property type="entry name" value="SIP_rossman_dom"/>
</dbReference>
<dbReference type="AlphaFoldDB" id="A0A4S3KRU9"/>
<gene>
    <name evidence="2" type="ORF">EDC25_10259</name>
</gene>
<comment type="caution">
    <text evidence="2">The sequence shown here is derived from an EMBL/GenBank/DDBJ whole genome shotgun (WGS) entry which is preliminary data.</text>
</comment>
<dbReference type="InterPro" id="IPR039261">
    <property type="entry name" value="FNR_nucleotide-bd"/>
</dbReference>
<evidence type="ECO:0000313" key="3">
    <source>
        <dbReference type="Proteomes" id="UP000294599"/>
    </source>
</evidence>
<accession>A0A4S3KRU9</accession>
<protein>
    <submittedName>
        <fullName evidence="2">Siderophore-interacting protein</fullName>
    </submittedName>
</protein>
<dbReference type="PANTHER" id="PTHR30157:SF0">
    <property type="entry name" value="NADPH-DEPENDENT FERRIC-CHELATE REDUCTASE"/>
    <property type="match status" value="1"/>
</dbReference>
<sequence>MSTEAGAIQPASLQVQWCHRNGTAAGTSTVLADALAALSLPSGDGFAWLACESRQARALRQHLVDTRGMNPRRVKAAGYWRLGAAGVHESIDD</sequence>
<dbReference type="EMBL" id="SMAF01000002">
    <property type="protein sequence ID" value="TCT00695.1"/>
    <property type="molecule type" value="Genomic_DNA"/>
</dbReference>
<dbReference type="OrthoDB" id="9814826at2"/>
<keyword evidence="3" id="KW-1185">Reference proteome</keyword>
<dbReference type="PANTHER" id="PTHR30157">
    <property type="entry name" value="FERRIC REDUCTASE, NADPH-DEPENDENT"/>
    <property type="match status" value="1"/>
</dbReference>
<reference evidence="2 3" key="1">
    <citation type="submission" date="2019-03" db="EMBL/GenBank/DDBJ databases">
        <title>Genomic Encyclopedia of Type Strains, Phase IV (KMG-IV): sequencing the most valuable type-strain genomes for metagenomic binning, comparative biology and taxonomic classification.</title>
        <authorList>
            <person name="Goeker M."/>
        </authorList>
    </citation>
    <scope>NUCLEOTIDE SEQUENCE [LARGE SCALE GENOMIC DNA]</scope>
    <source>
        <strain evidence="2 3">DSM 21944</strain>
    </source>
</reference>
<dbReference type="Proteomes" id="UP000294599">
    <property type="component" value="Unassembled WGS sequence"/>
</dbReference>
<dbReference type="InterPro" id="IPR039374">
    <property type="entry name" value="SIP_fam"/>
</dbReference>
<evidence type="ECO:0000313" key="2">
    <source>
        <dbReference type="EMBL" id="TCT00695.1"/>
    </source>
</evidence>
<evidence type="ECO:0000259" key="1">
    <source>
        <dbReference type="Pfam" id="PF04954"/>
    </source>
</evidence>
<name>A0A4S3KRU9_9GAMM</name>
<dbReference type="RefSeq" id="WP_123520820.1">
    <property type="nucleotide sequence ID" value="NZ_JBHLWF010000013.1"/>
</dbReference>